<accession>A0ABT2YKA5</accession>
<gene>
    <name evidence="4" type="ORF">LNV07_20135</name>
</gene>
<dbReference type="InterPro" id="IPR056734">
    <property type="entry name" value="NANM"/>
</dbReference>
<evidence type="ECO:0000313" key="5">
    <source>
        <dbReference type="Proteomes" id="UP001209701"/>
    </source>
</evidence>
<reference evidence="4 5" key="1">
    <citation type="submission" date="2021-11" db="EMBL/GenBank/DDBJ databases">
        <authorList>
            <person name="Liang Q."/>
            <person name="Mou H."/>
            <person name="Liu Z."/>
        </authorList>
    </citation>
    <scope>NUCLEOTIDE SEQUENCE [LARGE SCALE GENOMIC DNA]</scope>
    <source>
        <strain evidence="4 5">CHU3</strain>
    </source>
</reference>
<dbReference type="Gene3D" id="2.120.10.80">
    <property type="entry name" value="Kelch-type beta propeller"/>
    <property type="match status" value="2"/>
</dbReference>
<keyword evidence="1" id="KW-0880">Kelch repeat</keyword>
<name>A0ABT2YKA5_9BURK</name>
<evidence type="ECO:0000313" key="4">
    <source>
        <dbReference type="EMBL" id="MCV2370396.1"/>
    </source>
</evidence>
<evidence type="ECO:0000256" key="1">
    <source>
        <dbReference type="ARBA" id="ARBA00022441"/>
    </source>
</evidence>
<dbReference type="NCBIfam" id="NF010730">
    <property type="entry name" value="PRK14131.1"/>
    <property type="match status" value="1"/>
</dbReference>
<keyword evidence="2" id="KW-0677">Repeat</keyword>
<dbReference type="InterPro" id="IPR015915">
    <property type="entry name" value="Kelch-typ_b-propeller"/>
</dbReference>
<keyword evidence="5" id="KW-1185">Reference proteome</keyword>
<dbReference type="Proteomes" id="UP001209701">
    <property type="component" value="Unassembled WGS sequence"/>
</dbReference>
<dbReference type="PANTHER" id="PTHR24412">
    <property type="entry name" value="KELCH PROTEIN"/>
    <property type="match status" value="1"/>
</dbReference>
<keyword evidence="3" id="KW-0732">Signal</keyword>
<protein>
    <submittedName>
        <fullName evidence="4">N-acetylneuraminate epimerase</fullName>
    </submittedName>
</protein>
<dbReference type="NCBIfam" id="TIGR03547">
    <property type="entry name" value="muta_rot_YjhT"/>
    <property type="match status" value="1"/>
</dbReference>
<feature type="chain" id="PRO_5047254793" evidence="3">
    <location>
        <begin position="25"/>
        <end position="382"/>
    </location>
</feature>
<dbReference type="PANTHER" id="PTHR24412:SF489">
    <property type="entry name" value="RING FINGER DOMAIN AND KELCH REPEAT-CONTAINING PROTEIN DDB_G0271372"/>
    <property type="match status" value="1"/>
</dbReference>
<dbReference type="RefSeq" id="WP_263572982.1">
    <property type="nucleotide sequence ID" value="NZ_JAJIRN010000009.1"/>
</dbReference>
<evidence type="ECO:0000256" key="3">
    <source>
        <dbReference type="SAM" id="SignalP"/>
    </source>
</evidence>
<dbReference type="Pfam" id="PF24996">
    <property type="entry name" value="NANM"/>
    <property type="match status" value="1"/>
</dbReference>
<evidence type="ECO:0000256" key="2">
    <source>
        <dbReference type="ARBA" id="ARBA00022737"/>
    </source>
</evidence>
<comment type="caution">
    <text evidence="4">The sequence shown here is derived from an EMBL/GenBank/DDBJ whole genome shotgun (WGS) entry which is preliminary data.</text>
</comment>
<dbReference type="InterPro" id="IPR019936">
    <property type="entry name" value="NanM_proteobact"/>
</dbReference>
<sequence>MLAKRVLLAASAFIMISFSASIHAGERWPDLPVPVKNGAGAKIGNTLYVGLGSAGKAWYSLDLATPGAQWTMLAEFPDAPRDAATTAAVNGQIYVFAGAGKLDPSDKTVLMFDTGYKYDPAANSWSKLPTRTPLGALASAAVSFDQQNILFFGGVNKQVFDGFFIDNAAAGDDEDKQAAVASAYFDQRPQDYFFTSQVMSYNVANNQWAQLGIDPNWPIVGAGVAVKAKELVLVGGEVKPGLRSPMAKFVTVSGNKLSWKTSTLTPAPGDQAQEGVAGAFAGYSGKALLVAGGTNFPGAWKQFNAGQNWAHKGLKKTWRDEIYAELNGQWQVAGKLPMALGYGNYFQLDQGLLIVGGELQDGAPSKAVFELRWNGKSVDIIR</sequence>
<dbReference type="SUPFAM" id="SSF117281">
    <property type="entry name" value="Kelch motif"/>
    <property type="match status" value="2"/>
</dbReference>
<organism evidence="4 5">
    <name type="scientific">Roseateles oligotrophus</name>
    <dbReference type="NCBI Taxonomy" id="1769250"/>
    <lineage>
        <taxon>Bacteria</taxon>
        <taxon>Pseudomonadati</taxon>
        <taxon>Pseudomonadota</taxon>
        <taxon>Betaproteobacteria</taxon>
        <taxon>Burkholderiales</taxon>
        <taxon>Sphaerotilaceae</taxon>
        <taxon>Roseateles</taxon>
    </lineage>
</organism>
<proteinExistence type="predicted"/>
<feature type="signal peptide" evidence="3">
    <location>
        <begin position="1"/>
        <end position="24"/>
    </location>
</feature>
<dbReference type="EMBL" id="JAJIRN010000009">
    <property type="protein sequence ID" value="MCV2370396.1"/>
    <property type="molecule type" value="Genomic_DNA"/>
</dbReference>